<dbReference type="InterPro" id="IPR000160">
    <property type="entry name" value="GGDEF_dom"/>
</dbReference>
<dbReference type="Pfam" id="PF00990">
    <property type="entry name" value="GGDEF"/>
    <property type="match status" value="1"/>
</dbReference>
<reference evidence="3 4" key="1">
    <citation type="submission" date="2021-06" db="EMBL/GenBank/DDBJ databases">
        <title>Faecalicatena sp. nov. isolated from porcine feces.</title>
        <authorList>
            <person name="Oh B.S."/>
            <person name="Lee J.H."/>
        </authorList>
    </citation>
    <scope>NUCLEOTIDE SEQUENCE [LARGE SCALE GENOMIC DNA]</scope>
    <source>
        <strain evidence="3 4">AGMB00832</strain>
    </source>
</reference>
<dbReference type="SMART" id="SM00086">
    <property type="entry name" value="PAC"/>
    <property type="match status" value="1"/>
</dbReference>
<evidence type="ECO:0000259" key="1">
    <source>
        <dbReference type="PROSITE" id="PS50113"/>
    </source>
</evidence>
<comment type="caution">
    <text evidence="3">The sequence shown here is derived from an EMBL/GenBank/DDBJ whole genome shotgun (WGS) entry which is preliminary data.</text>
</comment>
<gene>
    <name evidence="3" type="ORF">HGO97_017350</name>
</gene>
<protein>
    <submittedName>
        <fullName evidence="3">Sensor domain-containing diguanylate cyclase</fullName>
    </submittedName>
</protein>
<dbReference type="InterPro" id="IPR000700">
    <property type="entry name" value="PAS-assoc_C"/>
</dbReference>
<evidence type="ECO:0000313" key="4">
    <source>
        <dbReference type="Proteomes" id="UP000723714"/>
    </source>
</evidence>
<dbReference type="InterPro" id="IPR013655">
    <property type="entry name" value="PAS_fold_3"/>
</dbReference>
<evidence type="ECO:0000259" key="2">
    <source>
        <dbReference type="PROSITE" id="PS50887"/>
    </source>
</evidence>
<feature type="domain" description="PAC" evidence="1">
    <location>
        <begin position="94"/>
        <end position="145"/>
    </location>
</feature>
<dbReference type="PROSITE" id="PS50887">
    <property type="entry name" value="GGDEF"/>
    <property type="match status" value="1"/>
</dbReference>
<dbReference type="PANTHER" id="PTHR45138:SF9">
    <property type="entry name" value="DIGUANYLATE CYCLASE DGCM-RELATED"/>
    <property type="match status" value="1"/>
</dbReference>
<dbReference type="PANTHER" id="PTHR45138">
    <property type="entry name" value="REGULATORY COMPONENTS OF SENSORY TRANSDUCTION SYSTEM"/>
    <property type="match status" value="1"/>
</dbReference>
<dbReference type="Proteomes" id="UP000723714">
    <property type="component" value="Unassembled WGS sequence"/>
</dbReference>
<dbReference type="PROSITE" id="PS50113">
    <property type="entry name" value="PAC"/>
    <property type="match status" value="1"/>
</dbReference>
<dbReference type="InterPro" id="IPR001610">
    <property type="entry name" value="PAC"/>
</dbReference>
<evidence type="ECO:0000313" key="3">
    <source>
        <dbReference type="EMBL" id="MBU3877572.1"/>
    </source>
</evidence>
<sequence>MDELKQYQERLHIALTAAKICIFEVDITKQLYTFFENAEAIFGVSDDTILKAVQPYSTLEPEAYRVAVSSYFSHPDDGEVIADAFEHILKGDPVTYEARMKAGDSEFIWCRLHMTPIIENGKSVRMIGVITDISDIKKRTDSLERAVFRDSFTGLYNKKYTISLIDRMLKKEGNLQHALIIVDIDNFKRFNDTYGHHEGDKIIEGVSRQIKNTFRKEDIAGRFGGDEFIMLVRDIADSERLREKLQGLTYFTVDGVSCTNSIGVSLFPQDGEDFQELFKRADAALYNAKVQKEKFMFYTEIQEQAENKAAE</sequence>
<keyword evidence="4" id="KW-1185">Reference proteome</keyword>
<dbReference type="InterPro" id="IPR050469">
    <property type="entry name" value="Diguanylate_Cyclase"/>
</dbReference>
<feature type="domain" description="GGDEF" evidence="2">
    <location>
        <begin position="175"/>
        <end position="300"/>
    </location>
</feature>
<organism evidence="3 4">
    <name type="scientific">Faecalicatena faecalis</name>
    <dbReference type="NCBI Taxonomy" id="2726362"/>
    <lineage>
        <taxon>Bacteria</taxon>
        <taxon>Bacillati</taxon>
        <taxon>Bacillota</taxon>
        <taxon>Clostridia</taxon>
        <taxon>Lachnospirales</taxon>
        <taxon>Lachnospiraceae</taxon>
        <taxon>Faecalicatena</taxon>
    </lineage>
</organism>
<dbReference type="NCBIfam" id="TIGR00254">
    <property type="entry name" value="GGDEF"/>
    <property type="match status" value="1"/>
</dbReference>
<dbReference type="CDD" id="cd01949">
    <property type="entry name" value="GGDEF"/>
    <property type="match status" value="1"/>
</dbReference>
<dbReference type="EMBL" id="JABACJ020000020">
    <property type="protein sequence ID" value="MBU3877572.1"/>
    <property type="molecule type" value="Genomic_DNA"/>
</dbReference>
<proteinExistence type="predicted"/>
<accession>A0ABS6D8Q9</accession>
<dbReference type="InterPro" id="IPR000014">
    <property type="entry name" value="PAS"/>
</dbReference>
<dbReference type="RefSeq" id="WP_216244198.1">
    <property type="nucleotide sequence ID" value="NZ_JABACJ020000020.1"/>
</dbReference>
<name>A0ABS6D8Q9_9FIRM</name>
<dbReference type="SMART" id="SM00267">
    <property type="entry name" value="GGDEF"/>
    <property type="match status" value="1"/>
</dbReference>
<dbReference type="NCBIfam" id="TIGR00229">
    <property type="entry name" value="sensory_box"/>
    <property type="match status" value="1"/>
</dbReference>
<dbReference type="Pfam" id="PF08447">
    <property type="entry name" value="PAS_3"/>
    <property type="match status" value="1"/>
</dbReference>